<proteinExistence type="predicted"/>
<evidence type="ECO:0000313" key="3">
    <source>
        <dbReference type="Proteomes" id="UP000002043"/>
    </source>
</evidence>
<feature type="transmembrane region" description="Helical" evidence="1">
    <location>
        <begin position="22"/>
        <end position="41"/>
    </location>
</feature>
<keyword evidence="3" id="KW-1185">Reference proteome</keyword>
<gene>
    <name evidence="2" type="ordered locus">Thal_1393</name>
</gene>
<protein>
    <submittedName>
        <fullName evidence="2">Uncharacterized protein</fullName>
    </submittedName>
</protein>
<feature type="transmembrane region" description="Helical" evidence="1">
    <location>
        <begin position="53"/>
        <end position="72"/>
    </location>
</feature>
<evidence type="ECO:0000256" key="1">
    <source>
        <dbReference type="SAM" id="Phobius"/>
    </source>
</evidence>
<accession>D3SMP3</accession>
<evidence type="ECO:0000313" key="2">
    <source>
        <dbReference type="EMBL" id="ADC90023.1"/>
    </source>
</evidence>
<keyword evidence="1" id="KW-1133">Transmembrane helix</keyword>
<dbReference type="EMBL" id="CP001931">
    <property type="protein sequence ID" value="ADC90023.1"/>
    <property type="molecule type" value="Genomic_DNA"/>
</dbReference>
<name>D3SMP3_THEAH</name>
<keyword evidence="1" id="KW-0472">Membrane</keyword>
<dbReference type="eggNOG" id="ENOG502ZEE5">
    <property type="taxonomic scope" value="Bacteria"/>
</dbReference>
<organism evidence="2 3">
    <name type="scientific">Thermocrinis albus (strain DSM 14484 / JCM 11386 / HI 11/12)</name>
    <dbReference type="NCBI Taxonomy" id="638303"/>
    <lineage>
        <taxon>Bacteria</taxon>
        <taxon>Pseudomonadati</taxon>
        <taxon>Aquificota</taxon>
        <taxon>Aquificia</taxon>
        <taxon>Aquificales</taxon>
        <taxon>Aquificaceae</taxon>
        <taxon>Thermocrinis</taxon>
    </lineage>
</organism>
<dbReference type="RefSeq" id="WP_012992429.1">
    <property type="nucleotide sequence ID" value="NC_013894.1"/>
</dbReference>
<reference evidence="3" key="1">
    <citation type="journal article" date="2010" name="Stand. Genomic Sci.">
        <title>Complete genome sequence of Thermocrinis albus type strain (HI 11/12T).</title>
        <authorList>
            <person name="Wirth R."/>
            <person name="Sikorski J."/>
            <person name="Brambilla E."/>
            <person name="Misra M."/>
            <person name="Lapidus A."/>
            <person name="Copeland A."/>
            <person name="Nolan M."/>
            <person name="Lucas S."/>
            <person name="Chen F."/>
            <person name="Tice H."/>
            <person name="Cheng J.F."/>
            <person name="Han C."/>
            <person name="Detter J.C."/>
            <person name="Tapia R."/>
            <person name="Bruce D."/>
            <person name="Goodwin L."/>
            <person name="Pitluck S."/>
            <person name="Pati A."/>
            <person name="Anderson I."/>
            <person name="Ivanova N."/>
            <person name="Mavromatis K."/>
            <person name="Mikhailova N."/>
            <person name="Chen A."/>
            <person name="Palaniappan K."/>
            <person name="Bilek Y."/>
            <person name="Hader T."/>
            <person name="Land M."/>
            <person name="Hauser L."/>
            <person name="Chang Y.J."/>
            <person name="Jeffries C.D."/>
            <person name="Tindall B.J."/>
            <person name="Rohde M."/>
            <person name="Goker M."/>
            <person name="Bristow J."/>
            <person name="Eisen J.A."/>
            <person name="Markowitz V."/>
            <person name="Hugenholtz P."/>
            <person name="Kyrpides N.C."/>
            <person name="Klenk H.P."/>
        </authorList>
    </citation>
    <scope>NUCLEOTIDE SEQUENCE [LARGE SCALE GENOMIC DNA]</scope>
    <source>
        <strain evidence="3">DSM 14484 / JCM 11386 / HI 11/12</strain>
    </source>
</reference>
<keyword evidence="1" id="KW-0812">Transmembrane</keyword>
<dbReference type="STRING" id="638303.Thal_1393"/>
<dbReference type="AlphaFoldDB" id="D3SMP3"/>
<sequence length="187" mass="21940">MSCNNTNETPIMVLKYRPFGRFSFFLWFLFMCGLFYYGIILTPEDAAKVKANYYFLKYGSIIFGGIGMIYFLNIINIKQIEVYTSKIIKRPIIPLPIIGQQVCIELREAYYVKVYFGIFLTPTPSYLKTLFYPLIFIPYTRLTNKNEFIEFLSKVSGKSPDEFRYLPTYGNGVRKKLIKEKTYTKEG</sequence>
<dbReference type="KEGG" id="tal:Thal_1393"/>
<dbReference type="HOGENOM" id="CLU_1447004_0_0_0"/>
<dbReference type="Proteomes" id="UP000002043">
    <property type="component" value="Chromosome"/>
</dbReference>